<name>A0ABV6ISK0_9PROT</name>
<keyword evidence="2" id="KW-0732">Signal</keyword>
<feature type="region of interest" description="Disordered" evidence="1">
    <location>
        <begin position="151"/>
        <end position="202"/>
    </location>
</feature>
<protein>
    <recommendedName>
        <fullName evidence="5">DUF5667 domain-containing protein</fullName>
    </recommendedName>
</protein>
<dbReference type="Proteomes" id="UP001589789">
    <property type="component" value="Unassembled WGS sequence"/>
</dbReference>
<comment type="caution">
    <text evidence="3">The sequence shown here is derived from an EMBL/GenBank/DDBJ whole genome shotgun (WGS) entry which is preliminary data.</text>
</comment>
<reference evidence="3 4" key="1">
    <citation type="submission" date="2024-09" db="EMBL/GenBank/DDBJ databases">
        <authorList>
            <person name="Sun Q."/>
            <person name="Mori K."/>
        </authorList>
    </citation>
    <scope>NUCLEOTIDE SEQUENCE [LARGE SCALE GENOMIC DNA]</scope>
    <source>
        <strain evidence="3 4">CCM 7468</strain>
    </source>
</reference>
<evidence type="ECO:0000313" key="3">
    <source>
        <dbReference type="EMBL" id="MFC0386571.1"/>
    </source>
</evidence>
<sequence>MKPSLPALAAALAAVTLAHPALAQYGMPPGGSDPAIREMQRERASPAVPYVPSQNRNAAMADAAGVDTARGLIAEARAALIRRRAGAAVEALERAETRLLTNSVIATEASRPQGSAALSQIAAARRLAGQGDARSALQALDRAEEALIATPSGPGAIPLPETVPTGVDVPPPVPPSARPRYGRPSPVPPAPYVPGEAAPPRG</sequence>
<evidence type="ECO:0008006" key="5">
    <source>
        <dbReference type="Google" id="ProtNLM"/>
    </source>
</evidence>
<feature type="compositionally biased region" description="Low complexity" evidence="1">
    <location>
        <begin position="193"/>
        <end position="202"/>
    </location>
</feature>
<gene>
    <name evidence="3" type="ORF">ACFFIC_13595</name>
</gene>
<dbReference type="EMBL" id="JBHLVZ010000033">
    <property type="protein sequence ID" value="MFC0386571.1"/>
    <property type="molecule type" value="Genomic_DNA"/>
</dbReference>
<proteinExistence type="predicted"/>
<evidence type="ECO:0000313" key="4">
    <source>
        <dbReference type="Proteomes" id="UP001589789"/>
    </source>
</evidence>
<accession>A0ABV6ISK0</accession>
<evidence type="ECO:0000256" key="1">
    <source>
        <dbReference type="SAM" id="MobiDB-lite"/>
    </source>
</evidence>
<organism evidence="3 4">
    <name type="scientific">Muricoccus vinaceus</name>
    <dbReference type="NCBI Taxonomy" id="424704"/>
    <lineage>
        <taxon>Bacteria</taxon>
        <taxon>Pseudomonadati</taxon>
        <taxon>Pseudomonadota</taxon>
        <taxon>Alphaproteobacteria</taxon>
        <taxon>Acetobacterales</taxon>
        <taxon>Roseomonadaceae</taxon>
        <taxon>Muricoccus</taxon>
    </lineage>
</organism>
<keyword evidence="4" id="KW-1185">Reference proteome</keyword>
<feature type="chain" id="PRO_5047302463" description="DUF5667 domain-containing protein" evidence="2">
    <location>
        <begin position="24"/>
        <end position="202"/>
    </location>
</feature>
<dbReference type="RefSeq" id="WP_377051161.1">
    <property type="nucleotide sequence ID" value="NZ_JBHLVZ010000033.1"/>
</dbReference>
<feature type="signal peptide" evidence="2">
    <location>
        <begin position="1"/>
        <end position="23"/>
    </location>
</feature>
<evidence type="ECO:0000256" key="2">
    <source>
        <dbReference type="SAM" id="SignalP"/>
    </source>
</evidence>